<dbReference type="EMBL" id="JAFBBC010000002">
    <property type="protein sequence ID" value="MBM7409779.1"/>
    <property type="molecule type" value="Genomic_DNA"/>
</dbReference>
<reference evidence="16 17" key="3">
    <citation type="submission" date="2020-07" db="EMBL/GenBank/DDBJ databases">
        <title>Genomic Encyclopedia of Type Strains, Phase IV (KMG-V): Genome sequencing to study the core and pangenomes of soil and plant-associated prokaryotes.</title>
        <authorList>
            <person name="Whitman W."/>
        </authorList>
    </citation>
    <scope>NUCLEOTIDE SEQUENCE [LARGE SCALE GENOMIC DNA]</scope>
    <source>
        <strain evidence="10 17">A1</strain>
        <strain evidence="9 19">A5</strain>
        <strain evidence="11 16">C12</strain>
        <strain evidence="12 18">C13</strain>
        <strain evidence="13">RC</strain>
    </source>
</reference>
<reference evidence="14" key="4">
    <citation type="submission" date="2021-03" db="EMBL/GenBank/DDBJ databases">
        <title>Genomic Encyclopedia of Type Strains, Phase IV (KMG-IV): sequencing the most valuable type-strain genomes for metagenomic binning, comparative biology and taxonomic classification.</title>
        <authorList>
            <person name="Goeker M."/>
        </authorList>
    </citation>
    <scope>NUCLEOTIDE SEQUENCE</scope>
    <source>
        <strain evidence="14">DSM 2771</strain>
    </source>
</reference>
<evidence type="ECO:0000313" key="12">
    <source>
        <dbReference type="EMBL" id="MBA2864735.1"/>
    </source>
</evidence>
<evidence type="ECO:0000259" key="7">
    <source>
        <dbReference type="Pfam" id="PF00482"/>
    </source>
</evidence>
<evidence type="ECO:0000313" key="10">
    <source>
        <dbReference type="EMBL" id="MBA2851885.1"/>
    </source>
</evidence>
<keyword evidence="5 6" id="KW-0472">Membrane</keyword>
<keyword evidence="8" id="KW-0966">Cell projection</keyword>
<evidence type="ECO:0000313" key="13">
    <source>
        <dbReference type="EMBL" id="MBM7409779.1"/>
    </source>
</evidence>
<accession>A0A2L1CAS5</accession>
<dbReference type="Proteomes" id="UP000239462">
    <property type="component" value="Chromosome"/>
</dbReference>
<evidence type="ECO:0000256" key="4">
    <source>
        <dbReference type="ARBA" id="ARBA00022989"/>
    </source>
</evidence>
<reference evidence="8" key="2">
    <citation type="submission" date="2018-02" db="EMBL/GenBank/DDBJ databases">
        <title>Complete genome sequence of the Methanococcus maripaludis type strain JJ (DSM 2067), a model for selenoprotein synthesis in Archaea.</title>
        <authorList>
            <person name="Poehlein A."/>
            <person name="Heym D."/>
            <person name="Quitzke V."/>
            <person name="Fersch J."/>
            <person name="Daniel R."/>
            <person name="Rother M."/>
        </authorList>
    </citation>
    <scope>NUCLEOTIDE SEQUENCE [LARGE SCALE GENOMIC DNA]</scope>
    <source>
        <strain evidence="8">DSM 2067</strain>
    </source>
</reference>
<evidence type="ECO:0000313" key="11">
    <source>
        <dbReference type="EMBL" id="MBA2859166.1"/>
    </source>
</evidence>
<dbReference type="PANTHER" id="PTHR35402:SF1">
    <property type="entry name" value="TYPE II SECRETION SYSTEM PROTEIN GSPF DOMAIN-CONTAINING PROTEIN"/>
    <property type="match status" value="1"/>
</dbReference>
<feature type="transmembrane region" description="Helical" evidence="6">
    <location>
        <begin position="120"/>
        <end position="140"/>
    </location>
</feature>
<dbReference type="GO" id="GO:0005886">
    <property type="term" value="C:plasma membrane"/>
    <property type="evidence" value="ECO:0007669"/>
    <property type="project" value="UniProtKB-SubCell"/>
</dbReference>
<protein>
    <submittedName>
        <fullName evidence="8">Flagellar assembly protein J</fullName>
    </submittedName>
    <submittedName>
        <fullName evidence="9">Flagellar protein FlaJ</fullName>
    </submittedName>
</protein>
<dbReference type="Proteomes" id="UP000567099">
    <property type="component" value="Unassembled WGS sequence"/>
</dbReference>
<dbReference type="AlphaFoldDB" id="A0A2L1CAS5"/>
<dbReference type="EMBL" id="JACDUJ010000001">
    <property type="protein sequence ID" value="MBA2845829.1"/>
    <property type="molecule type" value="Genomic_DNA"/>
</dbReference>
<dbReference type="EMBL" id="JACDUO010000003">
    <property type="protein sequence ID" value="MBA2864735.1"/>
    <property type="molecule type" value="Genomic_DNA"/>
</dbReference>
<dbReference type="Proteomes" id="UP000742560">
    <property type="component" value="Unassembled WGS sequence"/>
</dbReference>
<feature type="transmembrane region" description="Helical" evidence="6">
    <location>
        <begin position="146"/>
        <end position="166"/>
    </location>
</feature>
<evidence type="ECO:0000313" key="8">
    <source>
        <dbReference type="EMBL" id="AVB76455.1"/>
    </source>
</evidence>
<dbReference type="Proteomes" id="UP000564425">
    <property type="component" value="Unassembled WGS sequence"/>
</dbReference>
<evidence type="ECO:0000256" key="2">
    <source>
        <dbReference type="ARBA" id="ARBA00022475"/>
    </source>
</evidence>
<dbReference type="RefSeq" id="WP_013998533.1">
    <property type="nucleotide sequence ID" value="NZ_BAAABJ010000001.1"/>
</dbReference>
<evidence type="ECO:0000313" key="15">
    <source>
        <dbReference type="Proteomes" id="UP000239462"/>
    </source>
</evidence>
<dbReference type="EMBL" id="CP026606">
    <property type="protein sequence ID" value="AVB76455.1"/>
    <property type="molecule type" value="Genomic_DNA"/>
</dbReference>
<dbReference type="Proteomes" id="UP000571854">
    <property type="component" value="Unassembled WGS sequence"/>
</dbReference>
<dbReference type="GeneID" id="10981460"/>
<evidence type="ECO:0000256" key="1">
    <source>
        <dbReference type="ARBA" id="ARBA00004651"/>
    </source>
</evidence>
<keyword evidence="8" id="KW-0969">Cilium</keyword>
<evidence type="ECO:0000313" key="17">
    <source>
        <dbReference type="Proteomes" id="UP000564425"/>
    </source>
</evidence>
<dbReference type="EMBL" id="JACDUH010000004">
    <property type="protein sequence ID" value="MBA2851885.1"/>
    <property type="molecule type" value="Genomic_DNA"/>
</dbReference>
<reference evidence="15" key="1">
    <citation type="journal article" date="2018" name="Genome Announc.">
        <title>Complete Genome Sequence of the Methanococcus maripaludis Type Strain JJ (DSM 2067), a Model for Selenoprotein Synthesis in Archaea.</title>
        <authorList>
            <person name="Poehlein A."/>
            <person name="Heym D."/>
            <person name="Quitzke V."/>
            <person name="Fersch J."/>
            <person name="Daniel R."/>
            <person name="Rother M."/>
        </authorList>
    </citation>
    <scope>NUCLEOTIDE SEQUENCE [LARGE SCALE GENOMIC DNA]</scope>
    <source>
        <strain evidence="15">DSM 2067</strain>
    </source>
</reference>
<keyword evidence="2" id="KW-1003">Cell membrane</keyword>
<feature type="transmembrane region" description="Helical" evidence="6">
    <location>
        <begin position="291"/>
        <end position="311"/>
    </location>
</feature>
<feature type="domain" description="Type II secretion system protein GspF" evidence="7">
    <location>
        <begin position="188"/>
        <end position="311"/>
    </location>
</feature>
<evidence type="ECO:0000313" key="14">
    <source>
        <dbReference type="EMBL" id="MBP2219109.1"/>
    </source>
</evidence>
<evidence type="ECO:0000313" key="16">
    <source>
        <dbReference type="Proteomes" id="UP000558015"/>
    </source>
</evidence>
<sequence length="352" mass="39790">MKRKTEKKQGTFDKLANTLKGVKTPKKRKISRVGRSEYLKKIFERKTEDIHKDEILEFYEPYIDETPEVSIDLDDLLFEKKEFGALGGYSRSFSYWVTNTSFLPSKRDYQYAGIVDERVYFLKMMIAAITTVVLFIIYGVLTGDVFSGVSNGVLLAVIIVVGSIFYPKLKLTLFRGEIKIQVLMSILHLISMLNSGASVQESLKNIANNPEYGITSFEFRSIIKDINQGGYNFVEALERAKMRTKIHIMRQLYDQLILAANKGGTQLLLENLYNEIVRESMSKIDSSKFQISNLGNLIFGIGLIIPFSGMIQSALGAQQGFDGIINAIDLVMGKIGLMSTIIFTIFIKMKIE</sequence>
<evidence type="ECO:0000313" key="9">
    <source>
        <dbReference type="EMBL" id="MBA2845829.1"/>
    </source>
</evidence>
<dbReference type="Proteomes" id="UP000722095">
    <property type="component" value="Unassembled WGS sequence"/>
</dbReference>
<organism evidence="8 15">
    <name type="scientific">Methanococcus maripaludis</name>
    <name type="common">Methanococcus deltae</name>
    <dbReference type="NCBI Taxonomy" id="39152"/>
    <lineage>
        <taxon>Archaea</taxon>
        <taxon>Methanobacteriati</taxon>
        <taxon>Methanobacteriota</taxon>
        <taxon>Methanomada group</taxon>
        <taxon>Methanococci</taxon>
        <taxon>Methanococcales</taxon>
        <taxon>Methanococcaceae</taxon>
        <taxon>Methanococcus</taxon>
    </lineage>
</organism>
<dbReference type="EMBL" id="JACDUN010000001">
    <property type="protein sequence ID" value="MBA2859166.1"/>
    <property type="molecule type" value="Genomic_DNA"/>
</dbReference>
<keyword evidence="8" id="KW-0282">Flagellum</keyword>
<dbReference type="PANTHER" id="PTHR35402">
    <property type="entry name" value="INTEGRAL MEMBRANE PROTEIN-RELATED"/>
    <property type="match status" value="1"/>
</dbReference>
<keyword evidence="4 6" id="KW-1133">Transmembrane helix</keyword>
<evidence type="ECO:0000256" key="6">
    <source>
        <dbReference type="SAM" id="Phobius"/>
    </source>
</evidence>
<gene>
    <name evidence="13" type="ORF">HNP85_001474</name>
    <name evidence="10" type="ORF">HNP86_002048</name>
    <name evidence="9" type="ORF">HNP88_000013</name>
    <name evidence="11" type="ORF">HNP93_001867</name>
    <name evidence="12" type="ORF">HNP94_001763</name>
    <name evidence="14" type="ORF">J2745_000586</name>
    <name evidence="8" type="ORF">MMJJ_10570</name>
</gene>
<dbReference type="Proteomes" id="UP000558015">
    <property type="component" value="Unassembled WGS sequence"/>
</dbReference>
<dbReference type="GeneID" id="36102143"/>
<evidence type="ECO:0000313" key="19">
    <source>
        <dbReference type="Proteomes" id="UP000571854"/>
    </source>
</evidence>
<dbReference type="Pfam" id="PF00482">
    <property type="entry name" value="T2SSF"/>
    <property type="match status" value="1"/>
</dbReference>
<dbReference type="InterPro" id="IPR056569">
    <property type="entry name" value="ArlJ-like"/>
</dbReference>
<evidence type="ECO:0000313" key="18">
    <source>
        <dbReference type="Proteomes" id="UP000567099"/>
    </source>
</evidence>
<dbReference type="KEGG" id="mmad:MMJJ_10570"/>
<keyword evidence="3 6" id="KW-0812">Transmembrane</keyword>
<dbReference type="EMBL" id="JAGINF010000002">
    <property type="protein sequence ID" value="MBP2219109.1"/>
    <property type="molecule type" value="Genomic_DNA"/>
</dbReference>
<comment type="subcellular location">
    <subcellularLocation>
        <location evidence="1">Cell membrane</location>
        <topology evidence="1">Multi-pass membrane protein</topology>
    </subcellularLocation>
</comment>
<name>A0A2L1CAS5_METMI</name>
<dbReference type="InterPro" id="IPR018076">
    <property type="entry name" value="T2SS_GspF_dom"/>
</dbReference>
<evidence type="ECO:0000256" key="3">
    <source>
        <dbReference type="ARBA" id="ARBA00022692"/>
    </source>
</evidence>
<feature type="transmembrane region" description="Helical" evidence="6">
    <location>
        <begin position="323"/>
        <end position="347"/>
    </location>
</feature>
<evidence type="ECO:0000256" key="5">
    <source>
        <dbReference type="ARBA" id="ARBA00023136"/>
    </source>
</evidence>
<proteinExistence type="predicted"/>